<comment type="subcellular location">
    <subcellularLocation>
        <location evidence="2">Membrane</location>
    </subcellularLocation>
</comment>
<evidence type="ECO:0000313" key="14">
    <source>
        <dbReference type="EMBL" id="EET59234.1"/>
    </source>
</evidence>
<evidence type="ECO:0000256" key="4">
    <source>
        <dbReference type="ARBA" id="ARBA00022553"/>
    </source>
</evidence>
<dbReference type="InterPro" id="IPR036097">
    <property type="entry name" value="HisK_dim/P_sf"/>
</dbReference>
<evidence type="ECO:0000259" key="12">
    <source>
        <dbReference type="PROSITE" id="PS50109"/>
    </source>
</evidence>
<keyword evidence="7 14" id="KW-0418">Kinase</keyword>
<dbReference type="eggNOG" id="COG5002">
    <property type="taxonomic scope" value="Bacteria"/>
</dbReference>
<dbReference type="Proteomes" id="UP000005561">
    <property type="component" value="Unassembled WGS sequence"/>
</dbReference>
<dbReference type="EC" id="2.7.13.3" evidence="3"/>
<evidence type="ECO:0000259" key="13">
    <source>
        <dbReference type="PROSITE" id="PS50885"/>
    </source>
</evidence>
<dbReference type="Gene3D" id="3.30.565.10">
    <property type="entry name" value="Histidine kinase-like ATPase, C-terminal domain"/>
    <property type="match status" value="1"/>
</dbReference>
<dbReference type="Pfam" id="PF02518">
    <property type="entry name" value="HATPase_c"/>
    <property type="match status" value="1"/>
</dbReference>
<keyword evidence="15" id="KW-1185">Reference proteome</keyword>
<proteinExistence type="predicted"/>
<feature type="domain" description="HAMP" evidence="13">
    <location>
        <begin position="157"/>
        <end position="211"/>
    </location>
</feature>
<comment type="catalytic activity">
    <reaction evidence="1">
        <text>ATP + protein L-histidine = ADP + protein N-phospho-L-histidine.</text>
        <dbReference type="EC" id="2.7.13.3"/>
    </reaction>
</comment>
<dbReference type="PROSITE" id="PS50885">
    <property type="entry name" value="HAMP"/>
    <property type="match status" value="1"/>
</dbReference>
<evidence type="ECO:0000256" key="2">
    <source>
        <dbReference type="ARBA" id="ARBA00004370"/>
    </source>
</evidence>
<dbReference type="SUPFAM" id="SSF47384">
    <property type="entry name" value="Homodimeric domain of signal transducing histidine kinase"/>
    <property type="match status" value="1"/>
</dbReference>
<dbReference type="CDD" id="cd00075">
    <property type="entry name" value="HATPase"/>
    <property type="match status" value="1"/>
</dbReference>
<dbReference type="Pfam" id="PF00512">
    <property type="entry name" value="HisKA"/>
    <property type="match status" value="1"/>
</dbReference>
<dbReference type="EMBL" id="ACCL02000020">
    <property type="protein sequence ID" value="EET59234.1"/>
    <property type="molecule type" value="Genomic_DNA"/>
</dbReference>
<dbReference type="PANTHER" id="PTHR45436:SF5">
    <property type="entry name" value="SENSOR HISTIDINE KINASE TRCS"/>
    <property type="match status" value="1"/>
</dbReference>
<dbReference type="InterPro" id="IPR005467">
    <property type="entry name" value="His_kinase_dom"/>
</dbReference>
<gene>
    <name evidence="14" type="ORF">BRYFOR_08755</name>
</gene>
<dbReference type="InterPro" id="IPR050428">
    <property type="entry name" value="TCS_sensor_his_kinase"/>
</dbReference>
<dbReference type="Gene3D" id="6.10.340.10">
    <property type="match status" value="1"/>
</dbReference>
<dbReference type="eggNOG" id="COG5000">
    <property type="taxonomic scope" value="Bacteria"/>
</dbReference>
<dbReference type="InterPro" id="IPR003660">
    <property type="entry name" value="HAMP_dom"/>
</dbReference>
<dbReference type="SUPFAM" id="SSF55874">
    <property type="entry name" value="ATPase domain of HSP90 chaperone/DNA topoisomerase II/histidine kinase"/>
    <property type="match status" value="1"/>
</dbReference>
<feature type="transmembrane region" description="Helical" evidence="11">
    <location>
        <begin position="132"/>
        <end position="153"/>
    </location>
</feature>
<organism evidence="14 15">
    <name type="scientific">Marvinbryantia formatexigens DSM 14469</name>
    <dbReference type="NCBI Taxonomy" id="478749"/>
    <lineage>
        <taxon>Bacteria</taxon>
        <taxon>Bacillati</taxon>
        <taxon>Bacillota</taxon>
        <taxon>Clostridia</taxon>
        <taxon>Lachnospirales</taxon>
        <taxon>Lachnospiraceae</taxon>
        <taxon>Marvinbryantia</taxon>
    </lineage>
</organism>
<dbReference type="GO" id="GO:0000155">
    <property type="term" value="F:phosphorelay sensor kinase activity"/>
    <property type="evidence" value="ECO:0007669"/>
    <property type="project" value="InterPro"/>
</dbReference>
<dbReference type="InterPro" id="IPR003594">
    <property type="entry name" value="HATPase_dom"/>
</dbReference>
<dbReference type="CDD" id="cd06225">
    <property type="entry name" value="HAMP"/>
    <property type="match status" value="1"/>
</dbReference>
<dbReference type="InterPro" id="IPR036890">
    <property type="entry name" value="HATPase_C_sf"/>
</dbReference>
<dbReference type="STRING" id="168384.SAMN05660368_03201"/>
<dbReference type="AlphaFoldDB" id="C6LJC0"/>
<dbReference type="Pfam" id="PF00672">
    <property type="entry name" value="HAMP"/>
    <property type="match status" value="1"/>
</dbReference>
<dbReference type="SMART" id="SM00304">
    <property type="entry name" value="HAMP"/>
    <property type="match status" value="1"/>
</dbReference>
<evidence type="ECO:0000256" key="8">
    <source>
        <dbReference type="ARBA" id="ARBA00022989"/>
    </source>
</evidence>
<accession>C6LJC0</accession>
<keyword evidence="4" id="KW-0597">Phosphoprotein</keyword>
<dbReference type="CDD" id="cd00082">
    <property type="entry name" value="HisKA"/>
    <property type="match status" value="1"/>
</dbReference>
<dbReference type="FunFam" id="3.30.565.10:FF:000006">
    <property type="entry name" value="Sensor histidine kinase WalK"/>
    <property type="match status" value="1"/>
</dbReference>
<keyword evidence="10 11" id="KW-0472">Membrane</keyword>
<evidence type="ECO:0000313" key="15">
    <source>
        <dbReference type="Proteomes" id="UP000005561"/>
    </source>
</evidence>
<feature type="domain" description="Histidine kinase" evidence="12">
    <location>
        <begin position="219"/>
        <end position="434"/>
    </location>
</feature>
<dbReference type="SUPFAM" id="SSF158472">
    <property type="entry name" value="HAMP domain-like"/>
    <property type="match status" value="1"/>
</dbReference>
<dbReference type="SMART" id="SM00387">
    <property type="entry name" value="HATPase_c"/>
    <property type="match status" value="1"/>
</dbReference>
<name>C6LJC0_9FIRM</name>
<dbReference type="Gene3D" id="1.10.287.130">
    <property type="match status" value="1"/>
</dbReference>
<evidence type="ECO:0000256" key="1">
    <source>
        <dbReference type="ARBA" id="ARBA00000085"/>
    </source>
</evidence>
<evidence type="ECO:0000256" key="11">
    <source>
        <dbReference type="SAM" id="Phobius"/>
    </source>
</evidence>
<evidence type="ECO:0000256" key="9">
    <source>
        <dbReference type="ARBA" id="ARBA00023012"/>
    </source>
</evidence>
<keyword evidence="5" id="KW-0808">Transferase</keyword>
<dbReference type="SMART" id="SM00388">
    <property type="entry name" value="HisKA"/>
    <property type="match status" value="1"/>
</dbReference>
<keyword evidence="9" id="KW-0902">Two-component regulatory system</keyword>
<dbReference type="PANTHER" id="PTHR45436">
    <property type="entry name" value="SENSOR HISTIDINE KINASE YKOH"/>
    <property type="match status" value="1"/>
</dbReference>
<sequence length="444" mass="49976">MTAVVCGILGILFSLSGQELLAGVQSRLEQKVAGAADDIRYDDGELTFDSDIMDLEYGVYLSIYDADGRLLYGRVPYDFDNSALFEDGSIRKFTTNNVSYYLLDFFYAIPDYGSVVIRGVSSITEAEASYRFTIRLAMILLPLLVILTAVTGYRMTQRTLRPVARITETVRQIQNDGDLSRRVALGEGNDEIYRLAETFDQMLTQVEESFQRERQFSSDVSHELRTPVASVMLQCEDLLEREDLTAPVREGLLTIDAKTQYLSQMISQLLFLTRADQGRQKLELEELDFGELTLMACEEAREMADRRQITIKCRTESGLLLRGDETLLIRFWMNLLNNAVTYGKEQGHILVTAGLEGGRIKGEIRDDGIGIRREDLPHIWERFYQADTARTAEGSSGLGLSMVRWIVTAHGGEISVRSRFGEGTVFSFSFPAAQEKGQTCVEVK</sequence>
<comment type="caution">
    <text evidence="14">The sequence shown here is derived from an EMBL/GenBank/DDBJ whole genome shotgun (WGS) entry which is preliminary data.</text>
</comment>
<dbReference type="PRINTS" id="PR00344">
    <property type="entry name" value="BCTRLSENSOR"/>
</dbReference>
<evidence type="ECO:0000256" key="3">
    <source>
        <dbReference type="ARBA" id="ARBA00012438"/>
    </source>
</evidence>
<evidence type="ECO:0000256" key="10">
    <source>
        <dbReference type="ARBA" id="ARBA00023136"/>
    </source>
</evidence>
<dbReference type="PROSITE" id="PS50109">
    <property type="entry name" value="HIS_KIN"/>
    <property type="match status" value="1"/>
</dbReference>
<evidence type="ECO:0000256" key="7">
    <source>
        <dbReference type="ARBA" id="ARBA00022777"/>
    </source>
</evidence>
<dbReference type="InterPro" id="IPR003661">
    <property type="entry name" value="HisK_dim/P_dom"/>
</dbReference>
<dbReference type="GO" id="GO:0005886">
    <property type="term" value="C:plasma membrane"/>
    <property type="evidence" value="ECO:0007669"/>
    <property type="project" value="TreeGrafter"/>
</dbReference>
<keyword evidence="6 11" id="KW-0812">Transmembrane</keyword>
<evidence type="ECO:0000256" key="6">
    <source>
        <dbReference type="ARBA" id="ARBA00022692"/>
    </source>
</evidence>
<protein>
    <recommendedName>
        <fullName evidence="3">histidine kinase</fullName>
        <ecNumber evidence="3">2.7.13.3</ecNumber>
    </recommendedName>
</protein>
<evidence type="ECO:0000256" key="5">
    <source>
        <dbReference type="ARBA" id="ARBA00022679"/>
    </source>
</evidence>
<keyword evidence="8 11" id="KW-1133">Transmembrane helix</keyword>
<reference evidence="14" key="1">
    <citation type="submission" date="2009-07" db="EMBL/GenBank/DDBJ databases">
        <authorList>
            <person name="Weinstock G."/>
            <person name="Sodergren E."/>
            <person name="Clifton S."/>
            <person name="Fulton L."/>
            <person name="Fulton B."/>
            <person name="Courtney L."/>
            <person name="Fronick C."/>
            <person name="Harrison M."/>
            <person name="Strong C."/>
            <person name="Farmer C."/>
            <person name="Delahaunty K."/>
            <person name="Markovic C."/>
            <person name="Hall O."/>
            <person name="Minx P."/>
            <person name="Tomlinson C."/>
            <person name="Mitreva M."/>
            <person name="Nelson J."/>
            <person name="Hou S."/>
            <person name="Wollam A."/>
            <person name="Pepin K.H."/>
            <person name="Johnson M."/>
            <person name="Bhonagiri V."/>
            <person name="Nash W.E."/>
            <person name="Warren W."/>
            <person name="Chinwalla A."/>
            <person name="Mardis E.R."/>
            <person name="Wilson R.K."/>
        </authorList>
    </citation>
    <scope>NUCLEOTIDE SEQUENCE [LARGE SCALE GENOMIC DNA]</scope>
    <source>
        <strain evidence="14">DSM 14469</strain>
    </source>
</reference>
<dbReference type="InterPro" id="IPR004358">
    <property type="entry name" value="Sig_transdc_His_kin-like_C"/>
</dbReference>